<keyword evidence="4 8" id="KW-1133">Transmembrane helix</keyword>
<evidence type="ECO:0000256" key="9">
    <source>
        <dbReference type="SAM" id="SignalP"/>
    </source>
</evidence>
<keyword evidence="6" id="KW-0675">Receptor</keyword>
<keyword evidence="5 8" id="KW-0472">Membrane</keyword>
<dbReference type="EMBL" id="OU895879">
    <property type="protein sequence ID" value="CAG9807368.1"/>
    <property type="molecule type" value="Genomic_DNA"/>
</dbReference>
<dbReference type="PANTHER" id="PTHR42643:SF30">
    <property type="entry name" value="IONOTROPIC RECEPTOR 40A-RELATED"/>
    <property type="match status" value="1"/>
</dbReference>
<evidence type="ECO:0000256" key="1">
    <source>
        <dbReference type="ARBA" id="ARBA00004651"/>
    </source>
</evidence>
<dbReference type="Proteomes" id="UP001153620">
    <property type="component" value="Chromosome 3"/>
</dbReference>
<comment type="subcellular location">
    <subcellularLocation>
        <location evidence="1">Cell membrane</location>
        <topology evidence="1">Multi-pass membrane protein</topology>
    </subcellularLocation>
</comment>
<name>A0A9N9RXX8_9DIPT</name>
<keyword evidence="12" id="KW-1185">Reference proteome</keyword>
<evidence type="ECO:0000256" key="6">
    <source>
        <dbReference type="ARBA" id="ARBA00023170"/>
    </source>
</evidence>
<dbReference type="OrthoDB" id="8050636at2759"/>
<keyword evidence="9" id="KW-0732">Signal</keyword>
<proteinExistence type="predicted"/>
<evidence type="ECO:0000313" key="11">
    <source>
        <dbReference type="EMBL" id="CAG9807368.1"/>
    </source>
</evidence>
<dbReference type="InterPro" id="IPR056198">
    <property type="entry name" value="LBD_receptor"/>
</dbReference>
<evidence type="ECO:0000256" key="8">
    <source>
        <dbReference type="SAM" id="Phobius"/>
    </source>
</evidence>
<feature type="transmembrane region" description="Helical" evidence="8">
    <location>
        <begin position="327"/>
        <end position="347"/>
    </location>
</feature>
<dbReference type="InterPro" id="IPR052192">
    <property type="entry name" value="Insect_Ionotropic_Sensory_Rcpt"/>
</dbReference>
<feature type="domain" description="Putative ionotropic receptor ligand binding" evidence="10">
    <location>
        <begin position="21"/>
        <end position="199"/>
    </location>
</feature>
<sequence length="596" mass="69236">MKFILVTVLLLFQNISCEHDEILVQATTEMAAHVCESAQLNANLIIIKRNIEKNHIFDFLDDLLKRLLDVCVVRVKDIDSFSQPDPLKHSIFLIHSMDNFWEYRKLFTSKVFDFRKFFLFVMLNGKEYNFEMMMQSMWKINIYNVNIIYAENKNEASVLTFFPFQRNNCANTHPVIINKFQNGRFISNEGKFYPDKFKNLNNCSIRVGTSLDASPCVEEKVSENGQKYPSGSDISVLNGLSEALNFHIDYTFTKSQGYLDKDGNADGPFKLLLEKNVDLGFDCYWLTRTRLEHLDSTAAYYNDYAIIVVSPGKEFSAFEKLEYPFSWTVWILLLTTSIAGLIIICIVKFSRSKRLQNFIFGSNVNAPDLNMLAALLGGAQSILPKGNFARFLLFNYLMFALNIRTFYQALMFHLMQAEHRHPELQSIDEIKANDLSIFVLKTSAELFMHNENIKSRIVNITSQQREEYMNQLIDNPSFKGTLILGKYKVMHRNYLNRGMEQITICKEHLMSLAVVFYTPKNFYLNEKLDEKISLFMSAGLIKYWHIYETKVWNEQGEAAKVLTLHHLFGSFQILMLGVVVSSIVFIIEYLWNFLKR</sequence>
<evidence type="ECO:0000256" key="4">
    <source>
        <dbReference type="ARBA" id="ARBA00022989"/>
    </source>
</evidence>
<evidence type="ECO:0000259" key="10">
    <source>
        <dbReference type="Pfam" id="PF24061"/>
    </source>
</evidence>
<gene>
    <name evidence="11" type="ORF">CHIRRI_LOCUS10217</name>
</gene>
<organism evidence="11 12">
    <name type="scientific">Chironomus riparius</name>
    <dbReference type="NCBI Taxonomy" id="315576"/>
    <lineage>
        <taxon>Eukaryota</taxon>
        <taxon>Metazoa</taxon>
        <taxon>Ecdysozoa</taxon>
        <taxon>Arthropoda</taxon>
        <taxon>Hexapoda</taxon>
        <taxon>Insecta</taxon>
        <taxon>Pterygota</taxon>
        <taxon>Neoptera</taxon>
        <taxon>Endopterygota</taxon>
        <taxon>Diptera</taxon>
        <taxon>Nematocera</taxon>
        <taxon>Chironomoidea</taxon>
        <taxon>Chironomidae</taxon>
        <taxon>Chironominae</taxon>
        <taxon>Chironomus</taxon>
    </lineage>
</organism>
<keyword evidence="7" id="KW-0325">Glycoprotein</keyword>
<evidence type="ECO:0000313" key="12">
    <source>
        <dbReference type="Proteomes" id="UP001153620"/>
    </source>
</evidence>
<protein>
    <recommendedName>
        <fullName evidence="10">Putative ionotropic receptor ligand binding domain-containing protein</fullName>
    </recommendedName>
</protein>
<evidence type="ECO:0000256" key="7">
    <source>
        <dbReference type="ARBA" id="ARBA00023180"/>
    </source>
</evidence>
<keyword evidence="2" id="KW-1003">Cell membrane</keyword>
<dbReference type="Gene3D" id="1.10.287.70">
    <property type="match status" value="1"/>
</dbReference>
<feature type="transmembrane region" description="Helical" evidence="8">
    <location>
        <begin position="567"/>
        <end position="591"/>
    </location>
</feature>
<evidence type="ECO:0000256" key="5">
    <source>
        <dbReference type="ARBA" id="ARBA00023136"/>
    </source>
</evidence>
<dbReference type="SUPFAM" id="SSF53850">
    <property type="entry name" value="Periplasmic binding protein-like II"/>
    <property type="match status" value="1"/>
</dbReference>
<evidence type="ECO:0000256" key="2">
    <source>
        <dbReference type="ARBA" id="ARBA00022475"/>
    </source>
</evidence>
<keyword evidence="3 8" id="KW-0812">Transmembrane</keyword>
<feature type="transmembrane region" description="Helical" evidence="8">
    <location>
        <begin position="388"/>
        <end position="407"/>
    </location>
</feature>
<dbReference type="PANTHER" id="PTHR42643">
    <property type="entry name" value="IONOTROPIC RECEPTOR 20A-RELATED"/>
    <property type="match status" value="1"/>
</dbReference>
<feature type="chain" id="PRO_5040143709" description="Putative ionotropic receptor ligand binding domain-containing protein" evidence="9">
    <location>
        <begin position="18"/>
        <end position="596"/>
    </location>
</feature>
<dbReference type="Gene3D" id="3.40.190.10">
    <property type="entry name" value="Periplasmic binding protein-like II"/>
    <property type="match status" value="1"/>
</dbReference>
<reference evidence="11" key="1">
    <citation type="submission" date="2022-01" db="EMBL/GenBank/DDBJ databases">
        <authorList>
            <person name="King R."/>
        </authorList>
    </citation>
    <scope>NUCLEOTIDE SEQUENCE</scope>
</reference>
<reference evidence="11" key="2">
    <citation type="submission" date="2022-10" db="EMBL/GenBank/DDBJ databases">
        <authorList>
            <consortium name="ENA_rothamsted_submissions"/>
            <consortium name="culmorum"/>
            <person name="King R."/>
        </authorList>
    </citation>
    <scope>NUCLEOTIDE SEQUENCE</scope>
</reference>
<dbReference type="GO" id="GO:0005886">
    <property type="term" value="C:plasma membrane"/>
    <property type="evidence" value="ECO:0007669"/>
    <property type="project" value="UniProtKB-SubCell"/>
</dbReference>
<dbReference type="Pfam" id="PF24061">
    <property type="entry name" value="LBD_receptor"/>
    <property type="match status" value="1"/>
</dbReference>
<accession>A0A9N9RXX8</accession>
<dbReference type="AlphaFoldDB" id="A0A9N9RXX8"/>
<evidence type="ECO:0000256" key="3">
    <source>
        <dbReference type="ARBA" id="ARBA00022692"/>
    </source>
</evidence>
<feature type="signal peptide" evidence="9">
    <location>
        <begin position="1"/>
        <end position="17"/>
    </location>
</feature>